<dbReference type="InterPro" id="IPR050807">
    <property type="entry name" value="TransReg_Diox_bact_type"/>
</dbReference>
<dbReference type="Gene3D" id="2.60.120.10">
    <property type="entry name" value="Jelly Rolls"/>
    <property type="match status" value="1"/>
</dbReference>
<gene>
    <name evidence="3" type="ORF">OM076_05275</name>
</gene>
<sequence>MTLPRAASDHAEIASAALPEIERKVLGLGAKVAAERAERGWSLAQLAQRAGLSTASVHKIEKSGMTPTIASLMKIAAALGRSVSFFVDEPATPDVSVVRHEDRAKVYTSKQGLDLRNLSGRYGPFLIAGAEAIVEPLADSGPTPMNHPGEELVVVTAGAMVFTVDGREYALGEGDSIHFRTLLPHSWRNPAAEIARAVWLVVRSS</sequence>
<dbReference type="GO" id="GO:0003677">
    <property type="term" value="F:DNA binding"/>
    <property type="evidence" value="ECO:0007669"/>
    <property type="project" value="UniProtKB-KW"/>
</dbReference>
<dbReference type="PANTHER" id="PTHR46797">
    <property type="entry name" value="HTH-TYPE TRANSCRIPTIONAL REGULATOR"/>
    <property type="match status" value="1"/>
</dbReference>
<dbReference type="EMBL" id="JAPDOD010000003">
    <property type="protein sequence ID" value="MDA0159664.1"/>
    <property type="molecule type" value="Genomic_DNA"/>
</dbReference>
<dbReference type="InterPro" id="IPR001387">
    <property type="entry name" value="Cro/C1-type_HTH"/>
</dbReference>
<dbReference type="SUPFAM" id="SSF51182">
    <property type="entry name" value="RmlC-like cupins"/>
    <property type="match status" value="1"/>
</dbReference>
<dbReference type="AlphaFoldDB" id="A0A9X3MND8"/>
<dbReference type="PROSITE" id="PS50943">
    <property type="entry name" value="HTH_CROC1"/>
    <property type="match status" value="1"/>
</dbReference>
<protein>
    <submittedName>
        <fullName evidence="3">Cupin domain-containing protein</fullName>
    </submittedName>
</protein>
<name>A0A9X3MND8_9ACTN</name>
<feature type="domain" description="HTH cro/C1-type" evidence="2">
    <location>
        <begin position="32"/>
        <end position="86"/>
    </location>
</feature>
<keyword evidence="4" id="KW-1185">Reference proteome</keyword>
<dbReference type="CDD" id="cd02209">
    <property type="entry name" value="cupin_XRE_C"/>
    <property type="match status" value="1"/>
</dbReference>
<evidence type="ECO:0000259" key="2">
    <source>
        <dbReference type="PROSITE" id="PS50943"/>
    </source>
</evidence>
<dbReference type="RefSeq" id="WP_270038429.1">
    <property type="nucleotide sequence ID" value="NZ_JAPDOD010000003.1"/>
</dbReference>
<dbReference type="InterPro" id="IPR013096">
    <property type="entry name" value="Cupin_2"/>
</dbReference>
<dbReference type="SUPFAM" id="SSF47413">
    <property type="entry name" value="lambda repressor-like DNA-binding domains"/>
    <property type="match status" value="1"/>
</dbReference>
<dbReference type="Pfam" id="PF07883">
    <property type="entry name" value="Cupin_2"/>
    <property type="match status" value="1"/>
</dbReference>
<dbReference type="Proteomes" id="UP001149140">
    <property type="component" value="Unassembled WGS sequence"/>
</dbReference>
<reference evidence="3" key="1">
    <citation type="submission" date="2022-10" db="EMBL/GenBank/DDBJ databases">
        <title>The WGS of Solirubrobacter ginsenosidimutans DSM 21036.</title>
        <authorList>
            <person name="Jiang Z."/>
        </authorList>
    </citation>
    <scope>NUCLEOTIDE SEQUENCE</scope>
    <source>
        <strain evidence="3">DSM 21036</strain>
    </source>
</reference>
<keyword evidence="1" id="KW-0238">DNA-binding</keyword>
<dbReference type="InterPro" id="IPR011051">
    <property type="entry name" value="RmlC_Cupin_sf"/>
</dbReference>
<accession>A0A9X3MND8</accession>
<proteinExistence type="predicted"/>
<evidence type="ECO:0000256" key="1">
    <source>
        <dbReference type="ARBA" id="ARBA00023125"/>
    </source>
</evidence>
<dbReference type="GO" id="GO:0003700">
    <property type="term" value="F:DNA-binding transcription factor activity"/>
    <property type="evidence" value="ECO:0007669"/>
    <property type="project" value="TreeGrafter"/>
</dbReference>
<comment type="caution">
    <text evidence="3">The sequence shown here is derived from an EMBL/GenBank/DDBJ whole genome shotgun (WGS) entry which is preliminary data.</text>
</comment>
<evidence type="ECO:0000313" key="3">
    <source>
        <dbReference type="EMBL" id="MDA0159664.1"/>
    </source>
</evidence>
<dbReference type="CDD" id="cd00093">
    <property type="entry name" value="HTH_XRE"/>
    <property type="match status" value="1"/>
</dbReference>
<dbReference type="InterPro" id="IPR010982">
    <property type="entry name" value="Lambda_DNA-bd_dom_sf"/>
</dbReference>
<dbReference type="InterPro" id="IPR014710">
    <property type="entry name" value="RmlC-like_jellyroll"/>
</dbReference>
<dbReference type="Pfam" id="PF01381">
    <property type="entry name" value="HTH_3"/>
    <property type="match status" value="1"/>
</dbReference>
<dbReference type="Gene3D" id="1.10.260.40">
    <property type="entry name" value="lambda repressor-like DNA-binding domains"/>
    <property type="match status" value="1"/>
</dbReference>
<evidence type="ECO:0000313" key="4">
    <source>
        <dbReference type="Proteomes" id="UP001149140"/>
    </source>
</evidence>
<dbReference type="PANTHER" id="PTHR46797:SF1">
    <property type="entry name" value="METHYLPHOSPHONATE SYNTHASE"/>
    <property type="match status" value="1"/>
</dbReference>
<dbReference type="GO" id="GO:0005829">
    <property type="term" value="C:cytosol"/>
    <property type="evidence" value="ECO:0007669"/>
    <property type="project" value="TreeGrafter"/>
</dbReference>
<dbReference type="SMART" id="SM00530">
    <property type="entry name" value="HTH_XRE"/>
    <property type="match status" value="1"/>
</dbReference>
<organism evidence="3 4">
    <name type="scientific">Solirubrobacter ginsenosidimutans</name>
    <dbReference type="NCBI Taxonomy" id="490573"/>
    <lineage>
        <taxon>Bacteria</taxon>
        <taxon>Bacillati</taxon>
        <taxon>Actinomycetota</taxon>
        <taxon>Thermoleophilia</taxon>
        <taxon>Solirubrobacterales</taxon>
        <taxon>Solirubrobacteraceae</taxon>
        <taxon>Solirubrobacter</taxon>
    </lineage>
</organism>